<dbReference type="InterPro" id="IPR011598">
    <property type="entry name" value="bHLH_dom"/>
</dbReference>
<evidence type="ECO:0000256" key="1">
    <source>
        <dbReference type="SAM" id="Coils"/>
    </source>
</evidence>
<dbReference type="InterPro" id="IPR036638">
    <property type="entry name" value="HLH_DNA-bd_sf"/>
</dbReference>
<dbReference type="Proteomes" id="UP000008181">
    <property type="component" value="Chromosome 2"/>
</dbReference>
<dbReference type="Pfam" id="PF00010">
    <property type="entry name" value="HLH"/>
    <property type="match status" value="1"/>
</dbReference>
<evidence type="ECO:0000259" key="3">
    <source>
        <dbReference type="SMART" id="SM00353"/>
    </source>
</evidence>
<name>G2R0K4_THETT</name>
<dbReference type="Gene3D" id="4.10.280.10">
    <property type="entry name" value="Helix-loop-helix DNA-binding domain"/>
    <property type="match status" value="1"/>
</dbReference>
<feature type="compositionally biased region" description="Polar residues" evidence="2">
    <location>
        <begin position="65"/>
        <end position="74"/>
    </location>
</feature>
<dbReference type="SMART" id="SM00353">
    <property type="entry name" value="HLH"/>
    <property type="match status" value="1"/>
</dbReference>
<accession>G2R0K4</accession>
<dbReference type="SUPFAM" id="SSF47459">
    <property type="entry name" value="HLH, helix-loop-helix DNA-binding domain"/>
    <property type="match status" value="1"/>
</dbReference>
<organism evidence="4 5">
    <name type="scientific">Thermothielavioides terrestris (strain ATCC 38088 / NRRL 8126)</name>
    <name type="common">Thielavia terrestris</name>
    <dbReference type="NCBI Taxonomy" id="578455"/>
    <lineage>
        <taxon>Eukaryota</taxon>
        <taxon>Fungi</taxon>
        <taxon>Dikarya</taxon>
        <taxon>Ascomycota</taxon>
        <taxon>Pezizomycotina</taxon>
        <taxon>Sordariomycetes</taxon>
        <taxon>Sordariomycetidae</taxon>
        <taxon>Sordariales</taxon>
        <taxon>Chaetomiaceae</taxon>
        <taxon>Thermothielavioides</taxon>
        <taxon>Thermothielavioides terrestris</taxon>
    </lineage>
</organism>
<feature type="domain" description="BHLH" evidence="3">
    <location>
        <begin position="119"/>
        <end position="287"/>
    </location>
</feature>
<feature type="region of interest" description="Disordered" evidence="2">
    <location>
        <begin position="141"/>
        <end position="247"/>
    </location>
</feature>
<feature type="compositionally biased region" description="Low complexity" evidence="2">
    <location>
        <begin position="192"/>
        <end position="208"/>
    </location>
</feature>
<feature type="region of interest" description="Disordered" evidence="2">
    <location>
        <begin position="1"/>
        <end position="127"/>
    </location>
</feature>
<feature type="coiled-coil region" evidence="1">
    <location>
        <begin position="271"/>
        <end position="298"/>
    </location>
</feature>
<dbReference type="eggNOG" id="ENOG502RA20">
    <property type="taxonomic scope" value="Eukaryota"/>
</dbReference>
<dbReference type="RefSeq" id="XP_003652808.1">
    <property type="nucleotide sequence ID" value="XM_003652760.1"/>
</dbReference>
<dbReference type="HOGENOM" id="CLU_891936_0_0_1"/>
<dbReference type="KEGG" id="ttt:THITE_2087948"/>
<feature type="compositionally biased region" description="Gly residues" evidence="2">
    <location>
        <begin position="219"/>
        <end position="231"/>
    </location>
</feature>
<feature type="compositionally biased region" description="Pro residues" evidence="2">
    <location>
        <begin position="94"/>
        <end position="104"/>
    </location>
</feature>
<feature type="compositionally biased region" description="Basic residues" evidence="2">
    <location>
        <begin position="151"/>
        <end position="163"/>
    </location>
</feature>
<evidence type="ECO:0000313" key="4">
    <source>
        <dbReference type="EMBL" id="AEO66472.1"/>
    </source>
</evidence>
<dbReference type="STRING" id="578455.G2R0K4"/>
<proteinExistence type="predicted"/>
<reference evidence="4 5" key="1">
    <citation type="journal article" date="2011" name="Nat. Biotechnol.">
        <title>Comparative genomic analysis of the thermophilic biomass-degrading fungi Myceliophthora thermophila and Thielavia terrestris.</title>
        <authorList>
            <person name="Berka R.M."/>
            <person name="Grigoriev I.V."/>
            <person name="Otillar R."/>
            <person name="Salamov A."/>
            <person name="Grimwood J."/>
            <person name="Reid I."/>
            <person name="Ishmael N."/>
            <person name="John T."/>
            <person name="Darmond C."/>
            <person name="Moisan M.-C."/>
            <person name="Henrissat B."/>
            <person name="Coutinho P.M."/>
            <person name="Lombard V."/>
            <person name="Natvig D.O."/>
            <person name="Lindquist E."/>
            <person name="Schmutz J."/>
            <person name="Lucas S."/>
            <person name="Harris P."/>
            <person name="Powlowski J."/>
            <person name="Bellemare A."/>
            <person name="Taylor D."/>
            <person name="Butler G."/>
            <person name="de Vries R.P."/>
            <person name="Allijn I.E."/>
            <person name="van den Brink J."/>
            <person name="Ushinsky S."/>
            <person name="Storms R."/>
            <person name="Powell A.J."/>
            <person name="Paulsen I.T."/>
            <person name="Elbourne L.D.H."/>
            <person name="Baker S.E."/>
            <person name="Magnuson J."/>
            <person name="LaBoissiere S."/>
            <person name="Clutterbuck A.J."/>
            <person name="Martinez D."/>
            <person name="Wogulis M."/>
            <person name="de Leon A.L."/>
            <person name="Rey M.W."/>
            <person name="Tsang A."/>
        </authorList>
    </citation>
    <scope>NUCLEOTIDE SEQUENCE [LARGE SCALE GENOMIC DNA]</scope>
    <source>
        <strain evidence="5">ATCC 38088 / NRRL 8126</strain>
    </source>
</reference>
<evidence type="ECO:0000313" key="5">
    <source>
        <dbReference type="Proteomes" id="UP000008181"/>
    </source>
</evidence>
<evidence type="ECO:0000256" key="2">
    <source>
        <dbReference type="SAM" id="MobiDB-lite"/>
    </source>
</evidence>
<dbReference type="OrthoDB" id="3542681at2759"/>
<dbReference type="GeneID" id="11517143"/>
<keyword evidence="1" id="KW-0175">Coiled coil</keyword>
<gene>
    <name evidence="4" type="ORF">THITE_2087948</name>
</gene>
<sequence>MAICNQEDTESSNGNDETNHGPKYLNSNKAESRKRPRSPEPESPGRTTTSSKPGHQHAPQRLKRTASSPTNAKATQEPPGAAPETSHTHDSIPDPNPPPPPPPAKADRPSNKRKKNHRNVIEQRYRQRLNAQFDRLLAVLPPADDAGTPSTHHHHHHRHHRHQYEHETPPRPQAGGSGSRPADHLANRSAFASTEQGAGTTQTGTASAPPHHSDRASGADGGGDGGAGGGSQAANNADGAGGGTTDAGRELLEEGVCEAAAAGRVSKAEVLRRAKAYIRALERENRRLVAERRELEVRWEEKKHRGVGVKGG</sequence>
<dbReference type="AlphaFoldDB" id="G2R0K4"/>
<feature type="compositionally biased region" description="Basic residues" evidence="2">
    <location>
        <begin position="54"/>
        <end position="64"/>
    </location>
</feature>
<feature type="compositionally biased region" description="Basic and acidic residues" evidence="2">
    <location>
        <begin position="30"/>
        <end position="40"/>
    </location>
</feature>
<dbReference type="EMBL" id="CP003010">
    <property type="protein sequence ID" value="AEO66472.1"/>
    <property type="molecule type" value="Genomic_DNA"/>
</dbReference>
<protein>
    <recommendedName>
        <fullName evidence="3">BHLH domain-containing protein</fullName>
    </recommendedName>
</protein>
<keyword evidence="5" id="KW-1185">Reference proteome</keyword>
<dbReference type="GO" id="GO:0046983">
    <property type="term" value="F:protein dimerization activity"/>
    <property type="evidence" value="ECO:0007669"/>
    <property type="project" value="InterPro"/>
</dbReference>